<gene>
    <name evidence="3" type="ORF">g.13981</name>
    <name evidence="5" type="ORF">g.13982</name>
    <name evidence="4" type="ORF">g.13983</name>
</gene>
<sequence length="366" mass="39378">MATQDKSATTEMSELISSTSISKGEDVSKVRSVVLTGNGSYDLIKVIEWPLATKCAEHEVRVAVEFCGVNFADVYHMKGNVLQWPVPYVLGLESAGKVTQVGSAVRNLHVGDRVVCYCPNEAGMFRESVVVPSTHCFVIPGDICTKVACTLIANYLSAYFAFFSFSNLRSGQTVLIHSAAGGVGWAATQLAASVVGNVRVLGTASCSKHHDIVTNGVTEAFTYEDYATHILDAEVDIVIDNIGGDNVKKSVDLLKPFGRVILTGVNCVVQEDESKVAKAFESIASSVVPMQELVMGNKSVCGLHLGTLLRDSPKTFHTAVEQIFSLCQQGLIEPRIHAVFPLSKASEAIKLLAERKNIGKVLLKVE</sequence>
<evidence type="ECO:0000256" key="1">
    <source>
        <dbReference type="ARBA" id="ARBA00023002"/>
    </source>
</evidence>
<dbReference type="AlphaFoldDB" id="A0A1B6GI84"/>
<dbReference type="InterPro" id="IPR020843">
    <property type="entry name" value="ER"/>
</dbReference>
<evidence type="ECO:0000313" key="5">
    <source>
        <dbReference type="EMBL" id="JAS66502.1"/>
    </source>
</evidence>
<evidence type="ECO:0000259" key="2">
    <source>
        <dbReference type="SMART" id="SM00829"/>
    </source>
</evidence>
<dbReference type="InterPro" id="IPR036291">
    <property type="entry name" value="NAD(P)-bd_dom_sf"/>
</dbReference>
<dbReference type="EMBL" id="GECZ01007643">
    <property type="protein sequence ID" value="JAS62126.1"/>
    <property type="molecule type" value="Transcribed_RNA"/>
</dbReference>
<dbReference type="SUPFAM" id="SSF51735">
    <property type="entry name" value="NAD(P)-binding Rossmann-fold domains"/>
    <property type="match status" value="1"/>
</dbReference>
<dbReference type="Gene3D" id="3.90.180.10">
    <property type="entry name" value="Medium-chain alcohol dehydrogenases, catalytic domain"/>
    <property type="match status" value="1"/>
</dbReference>
<dbReference type="PANTHER" id="PTHR44054:SF1">
    <property type="entry name" value="SYNAPTIC VESICLE MEMBRANE PROTEIN VAT-1 HOMOLOG"/>
    <property type="match status" value="1"/>
</dbReference>
<dbReference type="InterPro" id="IPR013154">
    <property type="entry name" value="ADH-like_N"/>
</dbReference>
<dbReference type="Pfam" id="PF13602">
    <property type="entry name" value="ADH_zinc_N_2"/>
    <property type="match status" value="1"/>
</dbReference>
<dbReference type="Gene3D" id="3.40.50.720">
    <property type="entry name" value="NAD(P)-binding Rossmann-like Domain"/>
    <property type="match status" value="1"/>
</dbReference>
<dbReference type="PANTHER" id="PTHR44054">
    <property type="entry name" value="SYNAPTIC VESICLE MEMBRANE PROTEIN VAT-1 HOMOLOG-LIKE"/>
    <property type="match status" value="1"/>
</dbReference>
<dbReference type="InterPro" id="IPR052100">
    <property type="entry name" value="SV-ATPase_mito-regulator"/>
</dbReference>
<evidence type="ECO:0000313" key="3">
    <source>
        <dbReference type="EMBL" id="JAS62126.1"/>
    </source>
</evidence>
<dbReference type="SMART" id="SM00829">
    <property type="entry name" value="PKS_ER"/>
    <property type="match status" value="1"/>
</dbReference>
<dbReference type="SUPFAM" id="SSF50129">
    <property type="entry name" value="GroES-like"/>
    <property type="match status" value="1"/>
</dbReference>
<proteinExistence type="predicted"/>
<accession>A0A1B6GI84</accession>
<name>A0A1B6GI84_9HEMI</name>
<protein>
    <recommendedName>
        <fullName evidence="2">Enoyl reductase (ER) domain-containing protein</fullName>
    </recommendedName>
</protein>
<dbReference type="EMBL" id="GECZ01003627">
    <property type="protein sequence ID" value="JAS66142.1"/>
    <property type="molecule type" value="Transcribed_RNA"/>
</dbReference>
<dbReference type="GO" id="GO:0016491">
    <property type="term" value="F:oxidoreductase activity"/>
    <property type="evidence" value="ECO:0007669"/>
    <property type="project" value="UniProtKB-KW"/>
</dbReference>
<dbReference type="EMBL" id="GECZ01003267">
    <property type="protein sequence ID" value="JAS66502.1"/>
    <property type="molecule type" value="Transcribed_RNA"/>
</dbReference>
<keyword evidence="1" id="KW-0560">Oxidoreductase</keyword>
<dbReference type="Pfam" id="PF08240">
    <property type="entry name" value="ADH_N"/>
    <property type="match status" value="1"/>
</dbReference>
<organism evidence="3">
    <name type="scientific">Cuerna arida</name>
    <dbReference type="NCBI Taxonomy" id="1464854"/>
    <lineage>
        <taxon>Eukaryota</taxon>
        <taxon>Metazoa</taxon>
        <taxon>Ecdysozoa</taxon>
        <taxon>Arthropoda</taxon>
        <taxon>Hexapoda</taxon>
        <taxon>Insecta</taxon>
        <taxon>Pterygota</taxon>
        <taxon>Neoptera</taxon>
        <taxon>Paraneoptera</taxon>
        <taxon>Hemiptera</taxon>
        <taxon>Auchenorrhyncha</taxon>
        <taxon>Membracoidea</taxon>
        <taxon>Cicadellidae</taxon>
        <taxon>Cicadellinae</taxon>
        <taxon>Proconiini</taxon>
        <taxon>Cuerna</taxon>
    </lineage>
</organism>
<feature type="domain" description="Enoyl reductase (ER)" evidence="2">
    <location>
        <begin position="42"/>
        <end position="363"/>
    </location>
</feature>
<evidence type="ECO:0000313" key="4">
    <source>
        <dbReference type="EMBL" id="JAS66142.1"/>
    </source>
</evidence>
<dbReference type="InterPro" id="IPR011032">
    <property type="entry name" value="GroES-like_sf"/>
</dbReference>
<reference evidence="3" key="1">
    <citation type="submission" date="2015-11" db="EMBL/GenBank/DDBJ databases">
        <title>De novo transcriptome assembly of four potential Pierce s Disease insect vectors from Arizona vineyards.</title>
        <authorList>
            <person name="Tassone E.E."/>
        </authorList>
    </citation>
    <scope>NUCLEOTIDE SEQUENCE</scope>
</reference>